<comment type="subcellular location">
    <subcellularLocation>
        <location evidence="2">Cytoplasm</location>
    </subcellularLocation>
</comment>
<dbReference type="InterPro" id="IPR012947">
    <property type="entry name" value="tRNA_SAD"/>
</dbReference>
<name>A0A8J4B7M8_9CHLO</name>
<dbReference type="GO" id="GO:0004813">
    <property type="term" value="F:alanine-tRNA ligase activity"/>
    <property type="evidence" value="ECO:0007669"/>
    <property type="project" value="InterPro"/>
</dbReference>
<reference evidence="8" key="1">
    <citation type="journal article" date="2021" name="Proc. Natl. Acad. Sci. U.S.A.">
        <title>Three genomes in the algal genus Volvox reveal the fate of a haploid sex-determining region after a transition to homothallism.</title>
        <authorList>
            <person name="Yamamoto K."/>
            <person name="Hamaji T."/>
            <person name="Kawai-Toyooka H."/>
            <person name="Matsuzaki R."/>
            <person name="Takahashi F."/>
            <person name="Nishimura Y."/>
            <person name="Kawachi M."/>
            <person name="Noguchi H."/>
            <person name="Minakuchi Y."/>
            <person name="Umen J.G."/>
            <person name="Toyoda A."/>
            <person name="Nozaki H."/>
        </authorList>
    </citation>
    <scope>NUCLEOTIDE SEQUENCE</scope>
    <source>
        <strain evidence="8">NIES-3780</strain>
    </source>
</reference>
<dbReference type="GO" id="GO:0005737">
    <property type="term" value="C:cytoplasm"/>
    <property type="evidence" value="ECO:0007669"/>
    <property type="project" value="UniProtKB-SubCell"/>
</dbReference>
<dbReference type="GO" id="GO:0046872">
    <property type="term" value="F:metal ion binding"/>
    <property type="evidence" value="ECO:0007669"/>
    <property type="project" value="UniProtKB-KW"/>
</dbReference>
<evidence type="ECO:0000259" key="7">
    <source>
        <dbReference type="PROSITE" id="PS50860"/>
    </source>
</evidence>
<dbReference type="PANTHER" id="PTHR43462:SF1">
    <property type="entry name" value="ALANYL-TRNA EDITING PROTEIN AARSD1"/>
    <property type="match status" value="1"/>
</dbReference>
<accession>A0A8J4B7M8</accession>
<organism evidence="8 9">
    <name type="scientific">Volvox africanus</name>
    <dbReference type="NCBI Taxonomy" id="51714"/>
    <lineage>
        <taxon>Eukaryota</taxon>
        <taxon>Viridiplantae</taxon>
        <taxon>Chlorophyta</taxon>
        <taxon>core chlorophytes</taxon>
        <taxon>Chlorophyceae</taxon>
        <taxon>CS clade</taxon>
        <taxon>Chlamydomonadales</taxon>
        <taxon>Volvocaceae</taxon>
        <taxon>Volvox</taxon>
    </lineage>
</organism>
<dbReference type="SUPFAM" id="SSF50447">
    <property type="entry name" value="Translation proteins"/>
    <property type="match status" value="1"/>
</dbReference>
<evidence type="ECO:0000256" key="6">
    <source>
        <dbReference type="SAM" id="MobiDB-lite"/>
    </source>
</evidence>
<feature type="compositionally biased region" description="Low complexity" evidence="6">
    <location>
        <begin position="100"/>
        <end position="110"/>
    </location>
</feature>
<sequence>NDQIVNCFGCFRWHCTRSSPRVRETVMEDDTAEMGLCLCQQDAYVRSLTSTVLRCHSAKPSPVSTVAVAKGSGKEKGKPVKPTANNLVRTDESKPALTHGAATGGSAAAGPYSLAESSPAPRYEVYLTGSPMFPEGGGQPCDQGQLLVIPADGQAAGSTAVVVVNILAVMWREGALCHVTDGPLEPGTSVEVRVDWQRRYDHMQQHTGQHVFSAVADLLLGADTASWELHPLDHETHTSGDYGCVAVDLTVPQISAEQLLELETRANAELRALRSVMPLVLDPRVAADVERMESLRADPVFRGQLPPPEKIKGGKLRLINVEGLDINACGGTHVRSTGEVQLLKVVGAERTRGHTRVRVMCGGRALAALGGCLTREAALTAKLTCPPVQHGEMVDLLLRDRREGSKARKLLSAELAAHLGRALAQGPEDAGLKAGGVPLQRGQSWAILHRQSSDLDFLSLIAAAALEAAPGLQLLLLTADNTEPGLMLPSNKAAVEDGVEITFLVAGRPELVKSAGARVAEAFGGRGGGRPGRFQGKAIGLFRLSTAVQAFREAALAAELG</sequence>
<keyword evidence="5" id="KW-0862">Zinc</keyword>
<evidence type="ECO:0000313" key="8">
    <source>
        <dbReference type="EMBL" id="GIL55279.1"/>
    </source>
</evidence>
<dbReference type="InterPro" id="IPR018163">
    <property type="entry name" value="Thr/Ala-tRNA-synth_IIc_edit"/>
</dbReference>
<dbReference type="EMBL" id="BNCO01000020">
    <property type="protein sequence ID" value="GIL55279.1"/>
    <property type="molecule type" value="Genomic_DNA"/>
</dbReference>
<dbReference type="Pfam" id="PF07973">
    <property type="entry name" value="tRNA_SAD"/>
    <property type="match status" value="1"/>
</dbReference>
<keyword evidence="4" id="KW-0479">Metal-binding</keyword>
<dbReference type="InterPro" id="IPR018165">
    <property type="entry name" value="Ala-tRNA-synth_IIc_core"/>
</dbReference>
<dbReference type="PANTHER" id="PTHR43462">
    <property type="entry name" value="ALANYL-TRNA EDITING PROTEIN"/>
    <property type="match status" value="1"/>
</dbReference>
<dbReference type="GO" id="GO:0005524">
    <property type="term" value="F:ATP binding"/>
    <property type="evidence" value="ECO:0007669"/>
    <property type="project" value="InterPro"/>
</dbReference>
<dbReference type="Gene3D" id="3.30.980.10">
    <property type="entry name" value="Threonyl-trna Synthetase, Chain A, domain 2"/>
    <property type="match status" value="1"/>
</dbReference>
<evidence type="ECO:0000256" key="5">
    <source>
        <dbReference type="ARBA" id="ARBA00022833"/>
    </source>
</evidence>
<gene>
    <name evidence="8" type="ORF">Vafri_10848</name>
</gene>
<dbReference type="Proteomes" id="UP000747399">
    <property type="component" value="Unassembled WGS sequence"/>
</dbReference>
<evidence type="ECO:0000256" key="2">
    <source>
        <dbReference type="ARBA" id="ARBA00004496"/>
    </source>
</evidence>
<protein>
    <recommendedName>
        <fullName evidence="7">Alanyl-transfer RNA synthetases family profile domain-containing protein</fullName>
    </recommendedName>
</protein>
<dbReference type="InterPro" id="IPR009000">
    <property type="entry name" value="Transl_B-barrel_sf"/>
</dbReference>
<dbReference type="PROSITE" id="PS50860">
    <property type="entry name" value="AA_TRNA_LIGASE_II_ALA"/>
    <property type="match status" value="1"/>
</dbReference>
<dbReference type="Gene3D" id="2.40.30.130">
    <property type="match status" value="1"/>
</dbReference>
<dbReference type="InterPro" id="IPR051335">
    <property type="entry name" value="Alanyl-tRNA_Editing_Enzymes"/>
</dbReference>
<dbReference type="GO" id="GO:0002196">
    <property type="term" value="F:Ser-tRNA(Ala) deacylase activity"/>
    <property type="evidence" value="ECO:0007669"/>
    <property type="project" value="TreeGrafter"/>
</dbReference>
<proteinExistence type="inferred from homology"/>
<dbReference type="GO" id="GO:0006419">
    <property type="term" value="P:alanyl-tRNA aminoacylation"/>
    <property type="evidence" value="ECO:0007669"/>
    <property type="project" value="InterPro"/>
</dbReference>
<dbReference type="GO" id="GO:0003676">
    <property type="term" value="F:nucleic acid binding"/>
    <property type="evidence" value="ECO:0007669"/>
    <property type="project" value="InterPro"/>
</dbReference>
<feature type="region of interest" description="Disordered" evidence="6">
    <location>
        <begin position="70"/>
        <end position="113"/>
    </location>
</feature>
<comment type="cofactor">
    <cofactor evidence="1">
        <name>Zn(2+)</name>
        <dbReference type="ChEBI" id="CHEBI:29105"/>
    </cofactor>
</comment>
<dbReference type="AlphaFoldDB" id="A0A8J4B7M8"/>
<evidence type="ECO:0000313" key="9">
    <source>
        <dbReference type="Proteomes" id="UP000747399"/>
    </source>
</evidence>
<comment type="caution">
    <text evidence="8">The sequence shown here is derived from an EMBL/GenBank/DDBJ whole genome shotgun (WGS) entry which is preliminary data.</text>
</comment>
<comment type="similarity">
    <text evidence="3">Belongs to the class-II aminoacyl-tRNA synthetase family. Alax-L subfamily.</text>
</comment>
<dbReference type="SMART" id="SM00863">
    <property type="entry name" value="tRNA_SAD"/>
    <property type="match status" value="1"/>
</dbReference>
<evidence type="ECO:0000256" key="3">
    <source>
        <dbReference type="ARBA" id="ARBA00008429"/>
    </source>
</evidence>
<feature type="domain" description="Alanyl-transfer RNA synthetases family profile" evidence="7">
    <location>
        <begin position="125"/>
        <end position="371"/>
    </location>
</feature>
<dbReference type="SUPFAM" id="SSF55186">
    <property type="entry name" value="ThrRS/AlaRS common domain"/>
    <property type="match status" value="1"/>
</dbReference>
<keyword evidence="9" id="KW-1185">Reference proteome</keyword>
<feature type="non-terminal residue" evidence="8">
    <location>
        <position position="1"/>
    </location>
</feature>
<evidence type="ECO:0000256" key="1">
    <source>
        <dbReference type="ARBA" id="ARBA00001947"/>
    </source>
</evidence>
<evidence type="ECO:0000256" key="4">
    <source>
        <dbReference type="ARBA" id="ARBA00022723"/>
    </source>
</evidence>